<dbReference type="PANTHER" id="PTHR30027">
    <property type="entry name" value="RIBOSOMAL RNA SMALL SUBUNIT METHYLTRANSFERASE E"/>
    <property type="match status" value="1"/>
</dbReference>
<dbReference type="GO" id="GO:0005737">
    <property type="term" value="C:cytoplasm"/>
    <property type="evidence" value="ECO:0007669"/>
    <property type="project" value="UniProtKB-SubCell"/>
</dbReference>
<evidence type="ECO:0000313" key="14">
    <source>
        <dbReference type="EMBL" id="RMA77537.1"/>
    </source>
</evidence>
<dbReference type="NCBIfam" id="TIGR00046">
    <property type="entry name" value="RsmE family RNA methyltransferase"/>
    <property type="match status" value="1"/>
</dbReference>
<evidence type="ECO:0000256" key="2">
    <source>
        <dbReference type="ARBA" id="ARBA00005528"/>
    </source>
</evidence>
<dbReference type="AlphaFoldDB" id="A0A3L9ZYT3"/>
<feature type="domain" description="Ribosomal RNA small subunit methyltransferase E methyltransferase" evidence="13">
    <location>
        <begin position="67"/>
        <end position="219"/>
    </location>
</feature>
<evidence type="ECO:0000256" key="7">
    <source>
        <dbReference type="ARBA" id="ARBA00022603"/>
    </source>
</evidence>
<evidence type="ECO:0000256" key="4">
    <source>
        <dbReference type="ARBA" id="ARBA00013673"/>
    </source>
</evidence>
<evidence type="ECO:0000256" key="5">
    <source>
        <dbReference type="ARBA" id="ARBA00022490"/>
    </source>
</evidence>
<keyword evidence="7 12" id="KW-0489">Methyltransferase</keyword>
<dbReference type="GO" id="GO:0070475">
    <property type="term" value="P:rRNA base methylation"/>
    <property type="evidence" value="ECO:0007669"/>
    <property type="project" value="TreeGrafter"/>
</dbReference>
<comment type="catalytic activity">
    <reaction evidence="11 12">
        <text>uridine(1498) in 16S rRNA + S-adenosyl-L-methionine = N(3)-methyluridine(1498) in 16S rRNA + S-adenosyl-L-homocysteine + H(+)</text>
        <dbReference type="Rhea" id="RHEA:42920"/>
        <dbReference type="Rhea" id="RHEA-COMP:10283"/>
        <dbReference type="Rhea" id="RHEA-COMP:10284"/>
        <dbReference type="ChEBI" id="CHEBI:15378"/>
        <dbReference type="ChEBI" id="CHEBI:57856"/>
        <dbReference type="ChEBI" id="CHEBI:59789"/>
        <dbReference type="ChEBI" id="CHEBI:65315"/>
        <dbReference type="ChEBI" id="CHEBI:74502"/>
        <dbReference type="EC" id="2.1.1.193"/>
    </reaction>
</comment>
<evidence type="ECO:0000256" key="8">
    <source>
        <dbReference type="ARBA" id="ARBA00022679"/>
    </source>
</evidence>
<dbReference type="OrthoDB" id="9815641at2"/>
<keyword evidence="9 12" id="KW-0949">S-adenosyl-L-methionine</keyword>
<evidence type="ECO:0000256" key="3">
    <source>
        <dbReference type="ARBA" id="ARBA00012328"/>
    </source>
</evidence>
<keyword evidence="15" id="KW-1185">Reference proteome</keyword>
<name>A0A3L9ZYT3_9BACT</name>
<comment type="similarity">
    <text evidence="2 12">Belongs to the RNA methyltransferase RsmE family.</text>
</comment>
<dbReference type="Gene3D" id="2.40.240.20">
    <property type="entry name" value="Hypothetical PUA domain-like, domain 1"/>
    <property type="match status" value="1"/>
</dbReference>
<sequence length="220" mass="25406">MYKFFANKKEGEFFTFSEETSKHMKVLRLKNEEILVNFEKEFYLCNFIDQNKAKIIKKTDINNEIGFEVVVALPLIKASNFEIALQKVTELGATKIIPFKSAFTDITNVNIEPKRQRYEKIIFEASQQSFRNIVPTLEQTLTFDELLNLDIKDKILAYEKAKNMPLSPVKNDVLLIVGPEGGFHIHEIEKAKKKCVKIVSLTRSILRAETAIIFMLSRLL</sequence>
<comment type="function">
    <text evidence="10 12">Specifically methylates the N3 position of the uracil ring of uridine 1498 (m3U1498) in 16S rRNA. Acts on the fully assembled 30S ribosomal subunit.</text>
</comment>
<dbReference type="SUPFAM" id="SSF75217">
    <property type="entry name" value="alpha/beta knot"/>
    <property type="match status" value="1"/>
</dbReference>
<evidence type="ECO:0000256" key="11">
    <source>
        <dbReference type="ARBA" id="ARBA00047944"/>
    </source>
</evidence>
<evidence type="ECO:0000256" key="10">
    <source>
        <dbReference type="ARBA" id="ARBA00025699"/>
    </source>
</evidence>
<evidence type="ECO:0000256" key="1">
    <source>
        <dbReference type="ARBA" id="ARBA00004496"/>
    </source>
</evidence>
<organism evidence="14 15">
    <name type="scientific">Metamycoplasma subdolum</name>
    <dbReference type="NCBI Taxonomy" id="92407"/>
    <lineage>
        <taxon>Bacteria</taxon>
        <taxon>Bacillati</taxon>
        <taxon>Mycoplasmatota</taxon>
        <taxon>Mycoplasmoidales</taxon>
        <taxon>Metamycoplasmataceae</taxon>
        <taxon>Metamycoplasma</taxon>
    </lineage>
</organism>
<dbReference type="NCBIfam" id="NF008701">
    <property type="entry name" value="PRK11713.5-5"/>
    <property type="match status" value="1"/>
</dbReference>
<evidence type="ECO:0000256" key="9">
    <source>
        <dbReference type="ARBA" id="ARBA00022691"/>
    </source>
</evidence>
<proteinExistence type="inferred from homology"/>
<evidence type="ECO:0000313" key="15">
    <source>
        <dbReference type="Proteomes" id="UP000267246"/>
    </source>
</evidence>
<keyword evidence="6 12" id="KW-0698">rRNA processing</keyword>
<comment type="caution">
    <text evidence="14">The sequence shown here is derived from an EMBL/GenBank/DDBJ whole genome shotgun (WGS) entry which is preliminary data.</text>
</comment>
<evidence type="ECO:0000259" key="13">
    <source>
        <dbReference type="Pfam" id="PF04452"/>
    </source>
</evidence>
<dbReference type="InterPro" id="IPR006700">
    <property type="entry name" value="RsmE"/>
</dbReference>
<evidence type="ECO:0000256" key="6">
    <source>
        <dbReference type="ARBA" id="ARBA00022552"/>
    </source>
</evidence>
<gene>
    <name evidence="14" type="ORF">JN00_0497</name>
</gene>
<keyword evidence="5 12" id="KW-0963">Cytoplasm</keyword>
<dbReference type="InterPro" id="IPR046886">
    <property type="entry name" value="RsmE_MTase_dom"/>
</dbReference>
<reference evidence="14 15" key="1">
    <citation type="submission" date="2018-10" db="EMBL/GenBank/DDBJ databases">
        <title>Genomic Encyclopedia of Archaeal and Bacterial Type Strains, Phase II (KMG-II): from individual species to whole genera.</title>
        <authorList>
            <person name="Goeker M."/>
        </authorList>
    </citation>
    <scope>NUCLEOTIDE SEQUENCE [LARGE SCALE GENOMIC DNA]</scope>
    <source>
        <strain evidence="14 15">ATCC 29870</strain>
    </source>
</reference>
<dbReference type="GO" id="GO:0070042">
    <property type="term" value="F:rRNA (uridine-N3-)-methyltransferase activity"/>
    <property type="evidence" value="ECO:0007669"/>
    <property type="project" value="TreeGrafter"/>
</dbReference>
<dbReference type="Gene3D" id="3.40.1280.10">
    <property type="match status" value="1"/>
</dbReference>
<dbReference type="EC" id="2.1.1.193" evidence="3 12"/>
<protein>
    <recommendedName>
        <fullName evidence="4 12">Ribosomal RNA small subunit methyltransferase E</fullName>
        <ecNumber evidence="3 12">2.1.1.193</ecNumber>
    </recommendedName>
</protein>
<dbReference type="CDD" id="cd18084">
    <property type="entry name" value="RsmE-like"/>
    <property type="match status" value="1"/>
</dbReference>
<dbReference type="EMBL" id="REFI01000009">
    <property type="protein sequence ID" value="RMA77537.1"/>
    <property type="molecule type" value="Genomic_DNA"/>
</dbReference>
<dbReference type="Proteomes" id="UP000267246">
    <property type="component" value="Unassembled WGS sequence"/>
</dbReference>
<dbReference type="PIRSF" id="PIRSF015601">
    <property type="entry name" value="MTase_slr0722"/>
    <property type="match status" value="1"/>
</dbReference>
<dbReference type="PANTHER" id="PTHR30027:SF3">
    <property type="entry name" value="16S RRNA (URACIL(1498)-N(3))-METHYLTRANSFERASE"/>
    <property type="match status" value="1"/>
</dbReference>
<dbReference type="RefSeq" id="WP_121940948.1">
    <property type="nucleotide sequence ID" value="NZ_CP137846.1"/>
</dbReference>
<dbReference type="InterPro" id="IPR029028">
    <property type="entry name" value="Alpha/beta_knot_MTases"/>
</dbReference>
<evidence type="ECO:0000256" key="12">
    <source>
        <dbReference type="PIRNR" id="PIRNR015601"/>
    </source>
</evidence>
<accession>A0A3L9ZYT3</accession>
<keyword evidence="8 12" id="KW-0808">Transferase</keyword>
<dbReference type="InterPro" id="IPR029026">
    <property type="entry name" value="tRNA_m1G_MTases_N"/>
</dbReference>
<dbReference type="Pfam" id="PF04452">
    <property type="entry name" value="Methyltrans_RNA"/>
    <property type="match status" value="1"/>
</dbReference>
<comment type="subcellular location">
    <subcellularLocation>
        <location evidence="1 12">Cytoplasm</location>
    </subcellularLocation>
</comment>